<accession>A0AB36XWE1</accession>
<dbReference type="AlphaFoldDB" id="A0AB36XWE1"/>
<evidence type="ECO:0008006" key="2">
    <source>
        <dbReference type="Google" id="ProtNLM"/>
    </source>
</evidence>
<sequence length="95" mass="10619">MEESSGVHHWARELLKLGYNPKIIASEFVIPYRQNEKNDANDTEVICEAVSATIINQLRDLLSEFGIAMPQSRYSTQNTIGSVLEDAENGLPRLA</sequence>
<evidence type="ECO:0000313" key="1">
    <source>
        <dbReference type="EMBL" id="PMK50209.1"/>
    </source>
</evidence>
<organism evidence="1">
    <name type="scientific">Vibrio lentus</name>
    <dbReference type="NCBI Taxonomy" id="136468"/>
    <lineage>
        <taxon>Bacteria</taxon>
        <taxon>Pseudomonadati</taxon>
        <taxon>Pseudomonadota</taxon>
        <taxon>Gammaproteobacteria</taxon>
        <taxon>Vibrionales</taxon>
        <taxon>Vibrionaceae</taxon>
        <taxon>Vibrio</taxon>
    </lineage>
</organism>
<protein>
    <recommendedName>
        <fullName evidence="2">Transposase IS111A/IS1328/IS1533 N-terminal domain-containing protein</fullName>
    </recommendedName>
</protein>
<proteinExistence type="predicted"/>
<reference key="1">
    <citation type="submission" date="2016-07" db="EMBL/GenBank/DDBJ databases">
        <title>Nontailed viruses are major unrecognized killers of bacteria in the ocean.</title>
        <authorList>
            <person name="Kauffman K."/>
            <person name="Hussain F."/>
            <person name="Yang J."/>
            <person name="Arevalo P."/>
            <person name="Brown J."/>
            <person name="Cutler M."/>
            <person name="Kelly L."/>
            <person name="Polz M.F."/>
        </authorList>
    </citation>
    <scope>NUCLEOTIDE SEQUENCE [LARGE SCALE GENOMIC DNA]</scope>
    <source>
        <strain>10N.261.52.F7</strain>
    </source>
</reference>
<reference evidence="1" key="3">
    <citation type="journal article" date="2018" name="Nature">
        <title>A major lineage of non-tailed dsDNA viruses as unrecognized killers of marine bacteria.</title>
        <authorList>
            <person name="Kauffman K.M."/>
            <person name="Hussain F.A."/>
            <person name="Yang J."/>
            <person name="Arevalo P."/>
            <person name="Brown J.M."/>
            <person name="Chang W.K."/>
            <person name="VanInsberghe D."/>
            <person name="Elsherbini J."/>
            <person name="Sharma R.S."/>
            <person name="Cutler M.B."/>
            <person name="Kelly L."/>
            <person name="Polz M.F."/>
        </authorList>
    </citation>
    <scope>NUCLEOTIDE SEQUENCE</scope>
    <source>
        <strain evidence="1">10N.261.52.F7</strain>
    </source>
</reference>
<reference evidence="1" key="2">
    <citation type="submission" date="2016-07" db="EMBL/GenBank/DDBJ databases">
        <authorList>
            <person name="Kauffman K."/>
            <person name="Arevalo P."/>
            <person name="Polz M.F."/>
        </authorList>
    </citation>
    <scope>NUCLEOTIDE SEQUENCE</scope>
    <source>
        <strain evidence="1">10N.261.52.F7</strain>
    </source>
</reference>
<name>A0AB36XWE1_9VIBR</name>
<gene>
    <name evidence="1" type="ORF">BCT99_01985</name>
</gene>
<comment type="caution">
    <text evidence="1">The sequence shown here is derived from an EMBL/GenBank/DDBJ whole genome shotgun (WGS) entry which is preliminary data.</text>
</comment>
<dbReference type="EMBL" id="MCXM01000001">
    <property type="protein sequence ID" value="PMK50209.1"/>
    <property type="molecule type" value="Genomic_DNA"/>
</dbReference>